<feature type="transmembrane region" description="Helical" evidence="6">
    <location>
        <begin position="6"/>
        <end position="23"/>
    </location>
</feature>
<keyword evidence="3 6" id="KW-0812">Transmembrane</keyword>
<evidence type="ECO:0000256" key="4">
    <source>
        <dbReference type="ARBA" id="ARBA00022989"/>
    </source>
</evidence>
<name>A0A814E474_ADIRI</name>
<comment type="subcellular location">
    <subcellularLocation>
        <location evidence="1">Membrane</location>
        <topology evidence="1">Single-pass membrane protein</topology>
    </subcellularLocation>
</comment>
<evidence type="ECO:0000313" key="7">
    <source>
        <dbReference type="EMBL" id="CAF0962799.1"/>
    </source>
</evidence>
<protein>
    <recommendedName>
        <fullName evidence="9">Small integral membrane protein 7</fullName>
    </recommendedName>
</protein>
<feature type="transmembrane region" description="Helical" evidence="6">
    <location>
        <begin position="50"/>
        <end position="70"/>
    </location>
</feature>
<comment type="similarity">
    <text evidence="2">Belongs to the SMIM7 family.</text>
</comment>
<dbReference type="AlphaFoldDB" id="A0A814E474"/>
<sequence length="72" mass="8279">MISSLIIIFTLMINAGAILNVNLKRRDVGFMADNPSITDKIREFLASLQYFRVFIGLWNILIIFAMFTVFGY</sequence>
<organism evidence="7 8">
    <name type="scientific">Adineta ricciae</name>
    <name type="common">Rotifer</name>
    <dbReference type="NCBI Taxonomy" id="249248"/>
    <lineage>
        <taxon>Eukaryota</taxon>
        <taxon>Metazoa</taxon>
        <taxon>Spiralia</taxon>
        <taxon>Gnathifera</taxon>
        <taxon>Rotifera</taxon>
        <taxon>Eurotatoria</taxon>
        <taxon>Bdelloidea</taxon>
        <taxon>Adinetida</taxon>
        <taxon>Adinetidae</taxon>
        <taxon>Adineta</taxon>
    </lineage>
</organism>
<comment type="caution">
    <text evidence="7">The sequence shown here is derived from an EMBL/GenBank/DDBJ whole genome shotgun (WGS) entry which is preliminary data.</text>
</comment>
<reference evidence="7" key="1">
    <citation type="submission" date="2021-02" db="EMBL/GenBank/DDBJ databases">
        <authorList>
            <person name="Nowell W R."/>
        </authorList>
    </citation>
    <scope>NUCLEOTIDE SEQUENCE</scope>
</reference>
<evidence type="ECO:0000313" key="8">
    <source>
        <dbReference type="Proteomes" id="UP000663852"/>
    </source>
</evidence>
<evidence type="ECO:0000256" key="5">
    <source>
        <dbReference type="ARBA" id="ARBA00023136"/>
    </source>
</evidence>
<dbReference type="PANTHER" id="PTHR28622:SF1">
    <property type="entry name" value="SMALL INTEGRAL MEMBRANE PROTEIN 7"/>
    <property type="match status" value="1"/>
</dbReference>
<evidence type="ECO:0000256" key="3">
    <source>
        <dbReference type="ARBA" id="ARBA00022692"/>
    </source>
</evidence>
<dbReference type="GO" id="GO:0016020">
    <property type="term" value="C:membrane"/>
    <property type="evidence" value="ECO:0007669"/>
    <property type="project" value="UniProtKB-SubCell"/>
</dbReference>
<keyword evidence="4 6" id="KW-1133">Transmembrane helix</keyword>
<evidence type="ECO:0008006" key="9">
    <source>
        <dbReference type="Google" id="ProtNLM"/>
    </source>
</evidence>
<evidence type="ECO:0000256" key="1">
    <source>
        <dbReference type="ARBA" id="ARBA00004167"/>
    </source>
</evidence>
<dbReference type="InterPro" id="IPR037659">
    <property type="entry name" value="SMIM7"/>
</dbReference>
<evidence type="ECO:0000256" key="6">
    <source>
        <dbReference type="SAM" id="Phobius"/>
    </source>
</evidence>
<accession>A0A814E474</accession>
<keyword evidence="5 6" id="KW-0472">Membrane</keyword>
<evidence type="ECO:0000256" key="2">
    <source>
        <dbReference type="ARBA" id="ARBA00008578"/>
    </source>
</evidence>
<dbReference type="OrthoDB" id="10047572at2759"/>
<dbReference type="Proteomes" id="UP000663852">
    <property type="component" value="Unassembled WGS sequence"/>
</dbReference>
<gene>
    <name evidence="7" type="ORF">EDS130_LOCUS12938</name>
</gene>
<dbReference type="EMBL" id="CAJNOJ010000050">
    <property type="protein sequence ID" value="CAF0962799.1"/>
    <property type="molecule type" value="Genomic_DNA"/>
</dbReference>
<dbReference type="PANTHER" id="PTHR28622">
    <property type="entry name" value="SMALL INTEGRAL MEMBRANE PROTEIN 7"/>
    <property type="match status" value="1"/>
</dbReference>
<proteinExistence type="inferred from homology"/>